<dbReference type="Pfam" id="PF13349">
    <property type="entry name" value="DUF4097"/>
    <property type="match status" value="1"/>
</dbReference>
<evidence type="ECO:0000313" key="3">
    <source>
        <dbReference type="EMBL" id="MPY66888.1"/>
    </source>
</evidence>
<keyword evidence="1" id="KW-1133">Transmembrane helix</keyword>
<dbReference type="RefSeq" id="WP_322618686.1">
    <property type="nucleotide sequence ID" value="NZ_WBSL01000003.1"/>
</dbReference>
<accession>A0A7X1NWD3</accession>
<name>A0A7X1NWD3_9DEIO</name>
<dbReference type="AlphaFoldDB" id="A0A7X1NWD3"/>
<dbReference type="Proteomes" id="UP000484842">
    <property type="component" value="Unassembled WGS sequence"/>
</dbReference>
<reference evidence="3 4" key="1">
    <citation type="submission" date="2019-10" db="EMBL/GenBank/DDBJ databases">
        <title>Deinococcus sp. isolated from soil.</title>
        <authorList>
            <person name="Li Y."/>
            <person name="Wang J."/>
        </authorList>
    </citation>
    <scope>NUCLEOTIDE SEQUENCE [LARGE SCALE GENOMIC DNA]</scope>
    <source>
        <strain evidence="3 4">SDU3-2</strain>
    </source>
</reference>
<gene>
    <name evidence="3" type="ORF">F8S09_09325</name>
</gene>
<proteinExistence type="predicted"/>
<feature type="domain" description="DUF4097" evidence="2">
    <location>
        <begin position="210"/>
        <end position="294"/>
    </location>
</feature>
<feature type="transmembrane region" description="Helical" evidence="1">
    <location>
        <begin position="12"/>
        <end position="37"/>
    </location>
</feature>
<dbReference type="InterPro" id="IPR025164">
    <property type="entry name" value="Toastrack_DUF4097"/>
</dbReference>
<protein>
    <submittedName>
        <fullName evidence="3">DUF4097 domain-containing protein</fullName>
    </submittedName>
</protein>
<evidence type="ECO:0000259" key="2">
    <source>
        <dbReference type="Pfam" id="PF13349"/>
    </source>
</evidence>
<evidence type="ECO:0000256" key="1">
    <source>
        <dbReference type="SAM" id="Phobius"/>
    </source>
</evidence>
<sequence>MTAPTRPPARPLAPVLARIALGLGLVTAGAGLTWAGWRVTPIPGLSVRETPLDVPLEGASALAVRLTGDRTDLAVAGLPWPGRAALVGRATHRERNPLRVQTSREGGTLRADVRLDVAPLSDDRVNLNTPAVQHRLDVQLSRGVPLTLGVETASGDLRLDLHALRVRELTARTRSGSLVATLPAGESGPLTLGTASGAVTLRAPAPWRAPALGVTTGSGAVTLRLGEAWAGRLTVTTQSGDVTGELPRGEAGRVASTSGDLALRLPDGAAGTLTLQTVSGEVRVSLPPDTSVRVRLVGGRLLDPPGDLLRQGDVIATDPAALTDPELDIRVEAPRLRLARRLPDDEGDAP</sequence>
<keyword evidence="1" id="KW-0812">Transmembrane</keyword>
<comment type="caution">
    <text evidence="3">The sequence shown here is derived from an EMBL/GenBank/DDBJ whole genome shotgun (WGS) entry which is preliminary data.</text>
</comment>
<keyword evidence="4" id="KW-1185">Reference proteome</keyword>
<evidence type="ECO:0000313" key="4">
    <source>
        <dbReference type="Proteomes" id="UP000484842"/>
    </source>
</evidence>
<organism evidence="3 4">
    <name type="scientific">Deinococcus terrestris</name>
    <dbReference type="NCBI Taxonomy" id="2651870"/>
    <lineage>
        <taxon>Bacteria</taxon>
        <taxon>Thermotogati</taxon>
        <taxon>Deinococcota</taxon>
        <taxon>Deinococci</taxon>
        <taxon>Deinococcales</taxon>
        <taxon>Deinococcaceae</taxon>
        <taxon>Deinococcus</taxon>
    </lineage>
</organism>
<dbReference type="EMBL" id="WBSL01000003">
    <property type="protein sequence ID" value="MPY66888.1"/>
    <property type="molecule type" value="Genomic_DNA"/>
</dbReference>
<keyword evidence="1" id="KW-0472">Membrane</keyword>